<evidence type="ECO:0000313" key="5">
    <source>
        <dbReference type="Proteomes" id="UP001575105"/>
    </source>
</evidence>
<dbReference type="PANTHER" id="PTHR46797:SF1">
    <property type="entry name" value="METHYLPHOSPHONATE SYNTHASE"/>
    <property type="match status" value="1"/>
</dbReference>
<dbReference type="InterPro" id="IPR011051">
    <property type="entry name" value="RmlC_Cupin_sf"/>
</dbReference>
<dbReference type="InterPro" id="IPR050807">
    <property type="entry name" value="TransReg_Diox_bact_type"/>
</dbReference>
<dbReference type="InterPro" id="IPR013096">
    <property type="entry name" value="Cupin_2"/>
</dbReference>
<feature type="region of interest" description="Disordered" evidence="2">
    <location>
        <begin position="1"/>
        <end position="23"/>
    </location>
</feature>
<gene>
    <name evidence="4" type="ORF">ACERK3_13650</name>
</gene>
<dbReference type="CDD" id="cd02209">
    <property type="entry name" value="cupin_XRE_C"/>
    <property type="match status" value="1"/>
</dbReference>
<feature type="domain" description="HTH cro/C1-type" evidence="3">
    <location>
        <begin position="37"/>
        <end position="91"/>
    </location>
</feature>
<dbReference type="EMBL" id="JBGUBD010000008">
    <property type="protein sequence ID" value="MFA9479329.1"/>
    <property type="molecule type" value="Genomic_DNA"/>
</dbReference>
<dbReference type="InterPro" id="IPR014710">
    <property type="entry name" value="RmlC-like_jellyroll"/>
</dbReference>
<proteinExistence type="predicted"/>
<keyword evidence="1" id="KW-0238">DNA-binding</keyword>
<evidence type="ECO:0000313" key="4">
    <source>
        <dbReference type="EMBL" id="MFA9479329.1"/>
    </source>
</evidence>
<dbReference type="PROSITE" id="PS50943">
    <property type="entry name" value="HTH_CROC1"/>
    <property type="match status" value="1"/>
</dbReference>
<evidence type="ECO:0000256" key="2">
    <source>
        <dbReference type="SAM" id="MobiDB-lite"/>
    </source>
</evidence>
<reference evidence="4 5" key="1">
    <citation type="submission" date="2024-08" db="EMBL/GenBank/DDBJ databases">
        <title>Whole-genome sequencing of halo(alkali)philic microorganisms from hypersaline lakes.</title>
        <authorList>
            <person name="Sorokin D.Y."/>
            <person name="Merkel A.Y."/>
            <person name="Messina E."/>
            <person name="Yakimov M."/>
        </authorList>
    </citation>
    <scope>NUCLEOTIDE SEQUENCE [LARGE SCALE GENOMIC DNA]</scope>
    <source>
        <strain evidence="4 5">AB-hyl4</strain>
    </source>
</reference>
<dbReference type="PANTHER" id="PTHR46797">
    <property type="entry name" value="HTH-TYPE TRANSCRIPTIONAL REGULATOR"/>
    <property type="match status" value="1"/>
</dbReference>
<organism evidence="4 5">
    <name type="scientific">Natronomicrosphaera hydrolytica</name>
    <dbReference type="NCBI Taxonomy" id="3242702"/>
    <lineage>
        <taxon>Bacteria</taxon>
        <taxon>Pseudomonadati</taxon>
        <taxon>Planctomycetota</taxon>
        <taxon>Phycisphaerae</taxon>
        <taxon>Phycisphaerales</taxon>
        <taxon>Phycisphaeraceae</taxon>
        <taxon>Natronomicrosphaera</taxon>
    </lineage>
</organism>
<dbReference type="Gene3D" id="1.10.260.40">
    <property type="entry name" value="lambda repressor-like DNA-binding domains"/>
    <property type="match status" value="1"/>
</dbReference>
<dbReference type="RefSeq" id="WP_425346253.1">
    <property type="nucleotide sequence ID" value="NZ_JBGUBD010000008.1"/>
</dbReference>
<dbReference type="SMART" id="SM00530">
    <property type="entry name" value="HTH_XRE"/>
    <property type="match status" value="1"/>
</dbReference>
<dbReference type="SUPFAM" id="SSF51182">
    <property type="entry name" value="RmlC-like cupins"/>
    <property type="match status" value="1"/>
</dbReference>
<evidence type="ECO:0000259" key="3">
    <source>
        <dbReference type="PROSITE" id="PS50943"/>
    </source>
</evidence>
<dbReference type="Pfam" id="PF07883">
    <property type="entry name" value="Cupin_2"/>
    <property type="match status" value="1"/>
</dbReference>
<dbReference type="Proteomes" id="UP001575105">
    <property type="component" value="Unassembled WGS sequence"/>
</dbReference>
<protein>
    <submittedName>
        <fullName evidence="4">Helix-turn-helix domain-containing protein</fullName>
    </submittedName>
</protein>
<dbReference type="SUPFAM" id="SSF47413">
    <property type="entry name" value="lambda repressor-like DNA-binding domains"/>
    <property type="match status" value="1"/>
</dbReference>
<keyword evidence="5" id="KW-1185">Reference proteome</keyword>
<accession>A0ABV4U6W3</accession>
<name>A0ABV4U6W3_9BACT</name>
<dbReference type="CDD" id="cd00093">
    <property type="entry name" value="HTH_XRE"/>
    <property type="match status" value="1"/>
</dbReference>
<dbReference type="InterPro" id="IPR001387">
    <property type="entry name" value="Cro/C1-type_HTH"/>
</dbReference>
<dbReference type="Gene3D" id="2.60.120.10">
    <property type="entry name" value="Jelly Rolls"/>
    <property type="match status" value="1"/>
</dbReference>
<dbReference type="Pfam" id="PF01381">
    <property type="entry name" value="HTH_3"/>
    <property type="match status" value="1"/>
</dbReference>
<comment type="caution">
    <text evidence="4">The sequence shown here is derived from an EMBL/GenBank/DDBJ whole genome shotgun (WGS) entry which is preliminary data.</text>
</comment>
<dbReference type="InterPro" id="IPR010982">
    <property type="entry name" value="Lambda_DNA-bd_dom_sf"/>
</dbReference>
<sequence>MPRKPPAPPSYEADCAPEGDAHRDDIDPVTRALCDRVRALRRERGWSLAELSTACGVSRSMLSQIERAEVNPTLAVAHRIAQAFGTPLSRLIDAPAGPRIQTVRGNDRSCLFRSDRHCRIRTLSPLAMEKEVEFYELVLRSGAALRSEAHFRGARELLTVQAGKMRVTADNDSTELKPGDSAHYPADTPHVIENLGESEAKAYLVVLYT</sequence>
<evidence type="ECO:0000256" key="1">
    <source>
        <dbReference type="ARBA" id="ARBA00023125"/>
    </source>
</evidence>